<proteinExistence type="predicted"/>
<accession>A0A2V3PTH0</accession>
<organism evidence="1 2">
    <name type="scientific">Dysgonomonas alginatilytica</name>
    <dbReference type="NCBI Taxonomy" id="1605892"/>
    <lineage>
        <taxon>Bacteria</taxon>
        <taxon>Pseudomonadati</taxon>
        <taxon>Bacteroidota</taxon>
        <taxon>Bacteroidia</taxon>
        <taxon>Bacteroidales</taxon>
        <taxon>Dysgonomonadaceae</taxon>
        <taxon>Dysgonomonas</taxon>
    </lineage>
</organism>
<dbReference type="RefSeq" id="WP_110309878.1">
    <property type="nucleotide sequence ID" value="NZ_QICL01000004.1"/>
</dbReference>
<keyword evidence="1" id="KW-0418">Kinase</keyword>
<evidence type="ECO:0000313" key="2">
    <source>
        <dbReference type="Proteomes" id="UP000247973"/>
    </source>
</evidence>
<keyword evidence="1" id="KW-0808">Transferase</keyword>
<dbReference type="GO" id="GO:0016301">
    <property type="term" value="F:kinase activity"/>
    <property type="evidence" value="ECO:0007669"/>
    <property type="project" value="UniProtKB-KW"/>
</dbReference>
<dbReference type="SUPFAM" id="SSF55874">
    <property type="entry name" value="ATPase domain of HSP90 chaperone/DNA topoisomerase II/histidine kinase"/>
    <property type="match status" value="1"/>
</dbReference>
<gene>
    <name evidence="1" type="ORF">CLV62_104185</name>
</gene>
<dbReference type="Pfam" id="PF13589">
    <property type="entry name" value="HATPase_c_3"/>
    <property type="match status" value="1"/>
</dbReference>
<dbReference type="AlphaFoldDB" id="A0A2V3PTH0"/>
<name>A0A2V3PTH0_9BACT</name>
<protein>
    <submittedName>
        <fullName evidence="1">Histidine kinase/DNA gyrase B/HSP90-like ATPase</fullName>
    </submittedName>
</protein>
<dbReference type="EMBL" id="QICL01000004">
    <property type="protein sequence ID" value="PXV66923.1"/>
    <property type="molecule type" value="Genomic_DNA"/>
</dbReference>
<keyword evidence="2" id="KW-1185">Reference proteome</keyword>
<dbReference type="Gene3D" id="3.30.565.10">
    <property type="entry name" value="Histidine kinase-like ATPase, C-terminal domain"/>
    <property type="match status" value="1"/>
</dbReference>
<dbReference type="InterPro" id="IPR036890">
    <property type="entry name" value="HATPase_C_sf"/>
</dbReference>
<sequence>MMKIQHYDIVRPDPEKEVNSLRAFGYSVETAIADLIDNSITAGADKISVTYDIDSFGSHVRIEDNGKGMSEEELINAMKLGSFNPSDERRTDDLGRFGLGLKTASFSQCKRLSVLSNDGKSSSIRVWDLDKIQDEKEWVLYRKCLDDYSSTKLGKFENNTGTVILWEKLDRLAETGNPNTDKGDFYRKFENVKKYLSLVFHRFLEKKSLLICINREQISPINPFVISDSNPSQELQENFFTMNGSQISVQPYILPHEAKLSKDEQKKYDIIRGWIEHQGIYLYRNDRLIIDGSWMDLKFKQRESQRLVRICIDITNKHDKEWQIDVKKASAKIPDIIRKNILKICTDAISCGIKVYTHRGAYIRRKGEKKEIVYTWKCKTRKGEKFYQINPEHPLFVLIADILADNQQIFKLYIKTIESTIPVGMILNDSYDENVSLKQSLDNEPEQIRKIYAELLKGMNDSGVDIEQAKEILKTTDLFSKHLDVL</sequence>
<dbReference type="Proteomes" id="UP000247973">
    <property type="component" value="Unassembled WGS sequence"/>
</dbReference>
<reference evidence="1 2" key="1">
    <citation type="submission" date="2018-03" db="EMBL/GenBank/DDBJ databases">
        <title>Genomic Encyclopedia of Archaeal and Bacterial Type Strains, Phase II (KMG-II): from individual species to whole genera.</title>
        <authorList>
            <person name="Goeker M."/>
        </authorList>
    </citation>
    <scope>NUCLEOTIDE SEQUENCE [LARGE SCALE GENOMIC DNA]</scope>
    <source>
        <strain evidence="1 2">DSM 100214</strain>
    </source>
</reference>
<comment type="caution">
    <text evidence="1">The sequence shown here is derived from an EMBL/GenBank/DDBJ whole genome shotgun (WGS) entry which is preliminary data.</text>
</comment>
<dbReference type="OrthoDB" id="9813438at2"/>
<evidence type="ECO:0000313" key="1">
    <source>
        <dbReference type="EMBL" id="PXV66923.1"/>
    </source>
</evidence>